<keyword evidence="2" id="KW-0808">Transferase</keyword>
<dbReference type="GO" id="GO:0016740">
    <property type="term" value="F:transferase activity"/>
    <property type="evidence" value="ECO:0007669"/>
    <property type="project" value="UniProtKB-KW"/>
</dbReference>
<name>A0A5A4U3X0_ESCAL</name>
<dbReference type="RefSeq" id="WP_059217425.1">
    <property type="nucleotide sequence ID" value="NZ_BBVL01000015.1"/>
</dbReference>
<sequence length="402" mass="45859">MKPIKICLAWHNLNSTNYGVSALAVAQVALLVESARRSNVTIELETFGTPFVNELSIRKEVEQRFAVKLTHKDFSLKKFIINLTKLDFSELRLFDKYDIVMDIGEGDSFTDIYGIKRFITFSITKYLALRTKKKLILSPQTIGPFNSRISYNIARYLISKCDSVFSRDYKSTQFIHDMGLNCEEVSDVAFTLPYDSLPKINNSIGINISGLLWNGGYTGDNQFGLTVDYRLFVKEIIELFRARGKEVHLIGHVIADHLPVEDDYRVCNQIKDMFSVDNGVIVAPKFASPIQAKTYISQLTFFTGSRMHATIAALSAGVVTVPIAYSRKFSGVFGSLDYYFTLDAYELDTKSLVRKLFEYYDNNFEEMQSAMINARIKANQRNEKYVVYLQELLSYEKNSSSY</sequence>
<organism evidence="2">
    <name type="scientific">Escherichia albertii</name>
    <dbReference type="NCBI Taxonomy" id="208962"/>
    <lineage>
        <taxon>Bacteria</taxon>
        <taxon>Pseudomonadati</taxon>
        <taxon>Pseudomonadota</taxon>
        <taxon>Gammaproteobacteria</taxon>
        <taxon>Enterobacterales</taxon>
        <taxon>Enterobacteriaceae</taxon>
        <taxon>Escherichia</taxon>
    </lineage>
</organism>
<proteinExistence type="predicted"/>
<gene>
    <name evidence="2" type="primary">wffA</name>
</gene>
<dbReference type="AlphaFoldDB" id="A0A5A4U3X0"/>
<accession>A0A5A4U3X0</accession>
<dbReference type="EMBL" id="LC494324">
    <property type="protein sequence ID" value="BBM62575.1"/>
    <property type="molecule type" value="Genomic_DNA"/>
</dbReference>
<protein>
    <submittedName>
        <fullName evidence="2">Pyruvyltransferase</fullName>
    </submittedName>
</protein>
<evidence type="ECO:0000259" key="1">
    <source>
        <dbReference type="Pfam" id="PF04230"/>
    </source>
</evidence>
<dbReference type="InterPro" id="IPR007345">
    <property type="entry name" value="Polysacch_pyruvyl_Trfase"/>
</dbReference>
<dbReference type="Pfam" id="PF04230">
    <property type="entry name" value="PS_pyruv_trans"/>
    <property type="match status" value="1"/>
</dbReference>
<dbReference type="PANTHER" id="PTHR36836">
    <property type="entry name" value="COLANIC ACID BIOSYNTHESIS PROTEIN WCAK"/>
    <property type="match status" value="1"/>
</dbReference>
<reference evidence="2" key="1">
    <citation type="submission" date="2019-07" db="EMBL/GenBank/DDBJ databases">
        <title>Overview of O-antigen diversity of Escherichia albertii, an emerging enteropathogen; genetic structure, serology, and development of O-genotyping method.</title>
        <authorList>
            <person name="Ooka T."/>
            <person name="Seto K."/>
            <person name="Ogura Y."/>
            <person name="Iguchi A."/>
            <person name="Imura N."/>
            <person name="Honda M."/>
            <person name="Etoh Y."/>
            <person name="Ikeda T."/>
            <person name="Sugitani W."/>
            <person name="Konno T."/>
            <person name="Kawano K."/>
            <person name="Kudo Y."/>
            <person name="Murakami K."/>
            <person name="Hayashi T."/>
            <person name="Nishi J."/>
        </authorList>
    </citation>
    <scope>NUCLEOTIDE SEQUENCE</scope>
    <source>
        <strain evidence="2">NIAH_Bird 23</strain>
    </source>
</reference>
<evidence type="ECO:0000313" key="2">
    <source>
        <dbReference type="EMBL" id="BBM62575.1"/>
    </source>
</evidence>
<feature type="domain" description="Polysaccharide pyruvyl transferase" evidence="1">
    <location>
        <begin position="71"/>
        <end position="326"/>
    </location>
</feature>
<dbReference type="PANTHER" id="PTHR36836:SF1">
    <property type="entry name" value="COLANIC ACID BIOSYNTHESIS PROTEIN WCAK"/>
    <property type="match status" value="1"/>
</dbReference>